<evidence type="ECO:0000313" key="8">
    <source>
        <dbReference type="EMBL" id="VBB11897.1"/>
    </source>
</evidence>
<evidence type="ECO:0000256" key="6">
    <source>
        <dbReference type="ARBA" id="ARBA00023316"/>
    </source>
</evidence>
<keyword evidence="3" id="KW-0808">Transferase</keyword>
<dbReference type="Gene3D" id="2.40.440.10">
    <property type="entry name" value="L,D-transpeptidase catalytic domain-like"/>
    <property type="match status" value="1"/>
</dbReference>
<dbReference type="Pfam" id="PF03734">
    <property type="entry name" value="YkuD"/>
    <property type="match status" value="1"/>
</dbReference>
<dbReference type="Proteomes" id="UP000268684">
    <property type="component" value="Chromosome I"/>
</dbReference>
<evidence type="ECO:0000313" key="9">
    <source>
        <dbReference type="Proteomes" id="UP000268684"/>
    </source>
</evidence>
<proteinExistence type="inferred from homology"/>
<sequence length="161" mass="17566">MTNRYAAERGMPSVPMCGRSTITLRFDGRVLTVSGGLSRVYPAVSGQPDANGRFDYSAERQQKGAGGPIPAGNYWVRPSQVWTNHWYNVTPRDGWGDHRLTIHVLPGTQTFGRGGFFIHGGTHPGSAGCINLHAGMENFVKEIDSAIADSPDCFIPLTVRY</sequence>
<name>A0AAJ5N5H2_9BURK</name>
<dbReference type="InterPro" id="IPR005490">
    <property type="entry name" value="LD_TPept_cat_dom"/>
</dbReference>
<keyword evidence="5" id="KW-0573">Peptidoglycan synthesis</keyword>
<dbReference type="AlphaFoldDB" id="A0AAJ5N5H2"/>
<keyword evidence="4" id="KW-0133">Cell shape</keyword>
<dbReference type="SUPFAM" id="SSF141523">
    <property type="entry name" value="L,D-transpeptidase catalytic domain-like"/>
    <property type="match status" value="1"/>
</dbReference>
<dbReference type="InterPro" id="IPR038063">
    <property type="entry name" value="Transpep_catalytic_dom"/>
</dbReference>
<evidence type="ECO:0000256" key="4">
    <source>
        <dbReference type="ARBA" id="ARBA00022960"/>
    </source>
</evidence>
<accession>A0AAJ5N5H2</accession>
<evidence type="ECO:0000256" key="1">
    <source>
        <dbReference type="ARBA" id="ARBA00004752"/>
    </source>
</evidence>
<evidence type="ECO:0000259" key="7">
    <source>
        <dbReference type="Pfam" id="PF03734"/>
    </source>
</evidence>
<dbReference type="GO" id="GO:0009252">
    <property type="term" value="P:peptidoglycan biosynthetic process"/>
    <property type="evidence" value="ECO:0007669"/>
    <property type="project" value="UniProtKB-KW"/>
</dbReference>
<dbReference type="EMBL" id="LR025742">
    <property type="protein sequence ID" value="VBB11897.1"/>
    <property type="molecule type" value="Genomic_DNA"/>
</dbReference>
<dbReference type="GO" id="GO:0004180">
    <property type="term" value="F:carboxypeptidase activity"/>
    <property type="evidence" value="ECO:0007669"/>
    <property type="project" value="UniProtKB-ARBA"/>
</dbReference>
<gene>
    <name evidence="8" type="ORF">BSTAB16_2043</name>
</gene>
<dbReference type="GO" id="GO:0016740">
    <property type="term" value="F:transferase activity"/>
    <property type="evidence" value="ECO:0007669"/>
    <property type="project" value="UniProtKB-KW"/>
</dbReference>
<evidence type="ECO:0000256" key="3">
    <source>
        <dbReference type="ARBA" id="ARBA00022679"/>
    </source>
</evidence>
<comment type="pathway">
    <text evidence="1">Cell wall biogenesis; peptidoglycan biosynthesis.</text>
</comment>
<comment type="similarity">
    <text evidence="2">Belongs to the YkuD family.</text>
</comment>
<feature type="domain" description="L,D-TPase catalytic" evidence="7">
    <location>
        <begin position="34"/>
        <end position="139"/>
    </location>
</feature>
<dbReference type="GeneID" id="71054508"/>
<organism evidence="8 9">
    <name type="scientific">Burkholderia stabilis</name>
    <dbReference type="NCBI Taxonomy" id="95485"/>
    <lineage>
        <taxon>Bacteria</taxon>
        <taxon>Pseudomonadati</taxon>
        <taxon>Pseudomonadota</taxon>
        <taxon>Betaproteobacteria</taxon>
        <taxon>Burkholderiales</taxon>
        <taxon>Burkholderiaceae</taxon>
        <taxon>Burkholderia</taxon>
        <taxon>Burkholderia cepacia complex</taxon>
    </lineage>
</organism>
<keyword evidence="9" id="KW-1185">Reference proteome</keyword>
<keyword evidence="6" id="KW-0961">Cell wall biogenesis/degradation</keyword>
<dbReference type="RefSeq" id="WP_122167585.1">
    <property type="nucleotide sequence ID" value="NZ_CADFEQ010000016.1"/>
</dbReference>
<dbReference type="GO" id="GO:0008360">
    <property type="term" value="P:regulation of cell shape"/>
    <property type="evidence" value="ECO:0007669"/>
    <property type="project" value="UniProtKB-KW"/>
</dbReference>
<evidence type="ECO:0000256" key="2">
    <source>
        <dbReference type="ARBA" id="ARBA00005992"/>
    </source>
</evidence>
<dbReference type="CDD" id="cd16913">
    <property type="entry name" value="YkuD_like"/>
    <property type="match status" value="1"/>
</dbReference>
<reference evidence="8 9" key="1">
    <citation type="submission" date="2017-11" db="EMBL/GenBank/DDBJ databases">
        <authorList>
            <person name="Seth-Smith MB H."/>
        </authorList>
    </citation>
    <scope>NUCLEOTIDE SEQUENCE [LARGE SCALE GENOMIC DNA]</scope>
    <source>
        <strain evidence="8">E</strain>
    </source>
</reference>
<dbReference type="GO" id="GO:0071555">
    <property type="term" value="P:cell wall organization"/>
    <property type="evidence" value="ECO:0007669"/>
    <property type="project" value="UniProtKB-KW"/>
</dbReference>
<evidence type="ECO:0000256" key="5">
    <source>
        <dbReference type="ARBA" id="ARBA00022984"/>
    </source>
</evidence>
<protein>
    <recommendedName>
        <fullName evidence="7">L,D-TPase catalytic domain-containing protein</fullName>
    </recommendedName>
</protein>